<dbReference type="PANTHER" id="PTHR43481:SF4">
    <property type="entry name" value="GLYCEROL-1-PHOSPHATE PHOSPHOHYDROLASE 1-RELATED"/>
    <property type="match status" value="1"/>
</dbReference>
<dbReference type="Gene3D" id="1.10.150.240">
    <property type="entry name" value="Putative phosphatase, domain 2"/>
    <property type="match status" value="1"/>
</dbReference>
<dbReference type="PANTHER" id="PTHR43481">
    <property type="entry name" value="FRUCTOSE-1-PHOSPHATE PHOSPHATASE"/>
    <property type="match status" value="1"/>
</dbReference>
<dbReference type="SUPFAM" id="SSF56784">
    <property type="entry name" value="HAD-like"/>
    <property type="match status" value="1"/>
</dbReference>
<dbReference type="Proteomes" id="UP000567293">
    <property type="component" value="Unassembled WGS sequence"/>
</dbReference>
<reference evidence="1" key="1">
    <citation type="submission" date="2020-06" db="EMBL/GenBank/DDBJ databases">
        <title>Legume-microbial interactions unlock mineral nutrients during tropical forest succession.</title>
        <authorList>
            <person name="Epihov D.Z."/>
        </authorList>
    </citation>
    <scope>NUCLEOTIDE SEQUENCE [LARGE SCALE GENOMIC DNA]</scope>
    <source>
        <strain evidence="1">Pan2503</strain>
    </source>
</reference>
<dbReference type="Gene3D" id="3.40.50.1000">
    <property type="entry name" value="HAD superfamily/HAD-like"/>
    <property type="match status" value="1"/>
</dbReference>
<dbReference type="NCBIfam" id="TIGR01509">
    <property type="entry name" value="HAD-SF-IA-v3"/>
    <property type="match status" value="1"/>
</dbReference>
<sequence>MRNSVADVPVNSIRCRGLLFDLDGVLVDSTPAVARVWAWWANEHGFNADEVVQQAHGRPSMATIRELLPDGDHEAENHEVERREIEDIEDVTALPGALQLLEALPLDRWAIVTSCTRRLAEVRIGAAKLPRPKYLVTSNDVSRGKPDPEPYLKGARILAVPAQECVVFEDAPAGIRAGKAAGARVVALRTTASDAELEEAGADWIVNDCSELYVDPSRSGEEFLLLRRRTK</sequence>
<dbReference type="InterPro" id="IPR023214">
    <property type="entry name" value="HAD_sf"/>
</dbReference>
<dbReference type="EMBL" id="JACDQQ010001757">
    <property type="protein sequence ID" value="MBA0086943.1"/>
    <property type="molecule type" value="Genomic_DNA"/>
</dbReference>
<dbReference type="SFLD" id="SFLDG01135">
    <property type="entry name" value="C1.5.6:_HAD__Beta-PGM__Phospha"/>
    <property type="match status" value="1"/>
</dbReference>
<dbReference type="AlphaFoldDB" id="A0A7V8NSY5"/>
<dbReference type="Pfam" id="PF00702">
    <property type="entry name" value="Hydrolase"/>
    <property type="match status" value="1"/>
</dbReference>
<dbReference type="GO" id="GO:0050308">
    <property type="term" value="F:sugar-phosphatase activity"/>
    <property type="evidence" value="ECO:0007669"/>
    <property type="project" value="TreeGrafter"/>
</dbReference>
<dbReference type="InterPro" id="IPR051806">
    <property type="entry name" value="HAD-like_SPP"/>
</dbReference>
<dbReference type="InterPro" id="IPR036412">
    <property type="entry name" value="HAD-like_sf"/>
</dbReference>
<evidence type="ECO:0000313" key="1">
    <source>
        <dbReference type="EMBL" id="MBA0086943.1"/>
    </source>
</evidence>
<dbReference type="InterPro" id="IPR023198">
    <property type="entry name" value="PGP-like_dom2"/>
</dbReference>
<dbReference type="InterPro" id="IPR006439">
    <property type="entry name" value="HAD-SF_hydro_IA"/>
</dbReference>
<gene>
    <name evidence="1" type="ORF">HRJ53_18330</name>
</gene>
<protein>
    <submittedName>
        <fullName evidence="1">HAD family hydrolase</fullName>
    </submittedName>
</protein>
<proteinExistence type="predicted"/>
<dbReference type="SFLD" id="SFLDS00003">
    <property type="entry name" value="Haloacid_Dehalogenase"/>
    <property type="match status" value="1"/>
</dbReference>
<organism evidence="1 2">
    <name type="scientific">Candidatus Acidiferrum panamense</name>
    <dbReference type="NCBI Taxonomy" id="2741543"/>
    <lineage>
        <taxon>Bacteria</taxon>
        <taxon>Pseudomonadati</taxon>
        <taxon>Acidobacteriota</taxon>
        <taxon>Terriglobia</taxon>
        <taxon>Candidatus Acidiferrales</taxon>
        <taxon>Candidatus Acidiferrum</taxon>
    </lineage>
</organism>
<dbReference type="CDD" id="cd07527">
    <property type="entry name" value="HAD_ScGPP-like"/>
    <property type="match status" value="1"/>
</dbReference>
<accession>A0A7V8NSY5</accession>
<dbReference type="SFLD" id="SFLDG01129">
    <property type="entry name" value="C1.5:_HAD__Beta-PGM__Phosphata"/>
    <property type="match status" value="1"/>
</dbReference>
<name>A0A7V8NSY5_9BACT</name>
<comment type="caution">
    <text evidence="1">The sequence shown here is derived from an EMBL/GenBank/DDBJ whole genome shotgun (WGS) entry which is preliminary data.</text>
</comment>
<evidence type="ECO:0000313" key="2">
    <source>
        <dbReference type="Proteomes" id="UP000567293"/>
    </source>
</evidence>
<keyword evidence="1" id="KW-0378">Hydrolase</keyword>
<keyword evidence="2" id="KW-1185">Reference proteome</keyword>